<dbReference type="InterPro" id="IPR052898">
    <property type="entry name" value="ACAD10-like"/>
</dbReference>
<protein>
    <submittedName>
        <fullName evidence="2">Uncharacterized protein</fullName>
    </submittedName>
</protein>
<dbReference type="PANTHER" id="PTHR47829">
    <property type="entry name" value="HYDROLASE, PUTATIVE (AFU_ORTHOLOGUE AFUA_1G12880)-RELATED"/>
    <property type="match status" value="1"/>
</dbReference>
<dbReference type="SFLD" id="SFLDG01129">
    <property type="entry name" value="C1.5:_HAD__Beta-PGM__Phosphata"/>
    <property type="match status" value="1"/>
</dbReference>
<gene>
    <name evidence="2" type="ORF">L596_014642</name>
</gene>
<reference evidence="2 3" key="2">
    <citation type="journal article" date="2019" name="G3 (Bethesda)">
        <title>Hybrid Assembly of the Genome of the Entomopathogenic Nematode Steinernema carpocapsae Identifies the X-Chromosome.</title>
        <authorList>
            <person name="Serra L."/>
            <person name="Macchietto M."/>
            <person name="Macias-Munoz A."/>
            <person name="McGill C.J."/>
            <person name="Rodriguez I.M."/>
            <person name="Rodriguez B."/>
            <person name="Murad R."/>
            <person name="Mortazavi A."/>
        </authorList>
    </citation>
    <scope>NUCLEOTIDE SEQUENCE [LARGE SCALE GENOMIC DNA]</scope>
    <source>
        <strain evidence="2 3">ALL</strain>
    </source>
</reference>
<evidence type="ECO:0000256" key="1">
    <source>
        <dbReference type="ARBA" id="ARBA00022990"/>
    </source>
</evidence>
<proteinExistence type="predicted"/>
<accession>A0A4U5NCH8</accession>
<dbReference type="EMBL" id="AZBU02000004">
    <property type="protein sequence ID" value="TKR80589.1"/>
    <property type="molecule type" value="Genomic_DNA"/>
</dbReference>
<organism evidence="2 3">
    <name type="scientific">Steinernema carpocapsae</name>
    <name type="common">Entomopathogenic nematode</name>
    <dbReference type="NCBI Taxonomy" id="34508"/>
    <lineage>
        <taxon>Eukaryota</taxon>
        <taxon>Metazoa</taxon>
        <taxon>Ecdysozoa</taxon>
        <taxon>Nematoda</taxon>
        <taxon>Chromadorea</taxon>
        <taxon>Rhabditida</taxon>
        <taxon>Tylenchina</taxon>
        <taxon>Panagrolaimomorpha</taxon>
        <taxon>Strongyloidoidea</taxon>
        <taxon>Steinernematidae</taxon>
        <taxon>Steinernema</taxon>
    </lineage>
</organism>
<dbReference type="STRING" id="34508.A0A4U5NCH8"/>
<dbReference type="Proteomes" id="UP000298663">
    <property type="component" value="Unassembled WGS sequence"/>
</dbReference>
<dbReference type="InterPro" id="IPR023198">
    <property type="entry name" value="PGP-like_dom2"/>
</dbReference>
<evidence type="ECO:0000313" key="3">
    <source>
        <dbReference type="Proteomes" id="UP000298663"/>
    </source>
</evidence>
<comment type="caution">
    <text evidence="2">The sequence shown here is derived from an EMBL/GenBank/DDBJ whole genome shotgun (WGS) entry which is preliminary data.</text>
</comment>
<dbReference type="NCBIfam" id="TIGR01509">
    <property type="entry name" value="HAD-SF-IA-v3"/>
    <property type="match status" value="1"/>
</dbReference>
<dbReference type="AlphaFoldDB" id="A0A4U5NCH8"/>
<dbReference type="Gene3D" id="1.10.150.240">
    <property type="entry name" value="Putative phosphatase, domain 2"/>
    <property type="match status" value="1"/>
</dbReference>
<dbReference type="PRINTS" id="PR00413">
    <property type="entry name" value="HADHALOGNASE"/>
</dbReference>
<reference evidence="2 3" key="1">
    <citation type="journal article" date="2015" name="Genome Biol.">
        <title>Comparative genomics of Steinernema reveals deeply conserved gene regulatory networks.</title>
        <authorList>
            <person name="Dillman A.R."/>
            <person name="Macchietto M."/>
            <person name="Porter C.F."/>
            <person name="Rogers A."/>
            <person name="Williams B."/>
            <person name="Antoshechkin I."/>
            <person name="Lee M.M."/>
            <person name="Goodwin Z."/>
            <person name="Lu X."/>
            <person name="Lewis E.E."/>
            <person name="Goodrich-Blair H."/>
            <person name="Stock S.P."/>
            <person name="Adams B.J."/>
            <person name="Sternberg P.W."/>
            <person name="Mortazavi A."/>
        </authorList>
    </citation>
    <scope>NUCLEOTIDE SEQUENCE [LARGE SCALE GENOMIC DNA]</scope>
    <source>
        <strain evidence="2 3">ALL</strain>
    </source>
</reference>
<name>A0A4U5NCH8_STECR</name>
<dbReference type="CDD" id="cd02603">
    <property type="entry name" value="HAD_sEH-N_like"/>
    <property type="match status" value="1"/>
</dbReference>
<dbReference type="Pfam" id="PF00702">
    <property type="entry name" value="Hydrolase"/>
    <property type="match status" value="1"/>
</dbReference>
<keyword evidence="3" id="KW-1185">Reference proteome</keyword>
<dbReference type="InterPro" id="IPR011945">
    <property type="entry name" value="HAD-SF_ppase_IA/epoxid_hydro_N"/>
</dbReference>
<sequence>MVQQGFYKAVIFDMGGVILRYKDIGKFVEMIDSVEKFPVLTRTMERMDVGELTLEDAPTIAKECIAKEPETQPIFDLLKPKTLTDHLVPCSLFASAVKNIRTAGMQTALLTNNFFVNADRSKSTILPNADEMFDVVVESCRTGLRKPNPEIYELTLQKLGLEAKECVFVDDLLKNCEAAEKLGMKAVQVKDGNAREAVDDLGKLLGIPLFE</sequence>
<dbReference type="OrthoDB" id="408373at2759"/>
<keyword evidence="1" id="KW-0007">Acetylation</keyword>
<dbReference type="PANTHER" id="PTHR47829:SF1">
    <property type="entry name" value="HAD FAMILY PHOSPHATASE"/>
    <property type="match status" value="1"/>
</dbReference>
<evidence type="ECO:0000313" key="2">
    <source>
        <dbReference type="EMBL" id="TKR80589.1"/>
    </source>
</evidence>
<dbReference type="InterPro" id="IPR006439">
    <property type="entry name" value="HAD-SF_hydro_IA"/>
</dbReference>
<dbReference type="SUPFAM" id="SSF56784">
    <property type="entry name" value="HAD-like"/>
    <property type="match status" value="1"/>
</dbReference>
<dbReference type="InterPro" id="IPR023214">
    <property type="entry name" value="HAD_sf"/>
</dbReference>
<dbReference type="SFLD" id="SFLDS00003">
    <property type="entry name" value="Haloacid_Dehalogenase"/>
    <property type="match status" value="1"/>
</dbReference>
<dbReference type="Gene3D" id="3.40.50.1000">
    <property type="entry name" value="HAD superfamily/HAD-like"/>
    <property type="match status" value="1"/>
</dbReference>
<dbReference type="InterPro" id="IPR036412">
    <property type="entry name" value="HAD-like_sf"/>
</dbReference>
<dbReference type="NCBIfam" id="TIGR02247">
    <property type="entry name" value="HAD-1A3-hyp"/>
    <property type="match status" value="1"/>
</dbReference>